<evidence type="ECO:0000256" key="3">
    <source>
        <dbReference type="ARBA" id="ARBA00022741"/>
    </source>
</evidence>
<dbReference type="PANTHER" id="PTHR43776">
    <property type="entry name" value="TRANSPORT ATP-BINDING PROTEIN"/>
    <property type="match status" value="1"/>
</dbReference>
<reference evidence="6 7" key="1">
    <citation type="submission" date="2022-07" db="EMBL/GenBank/DDBJ databases">
        <title>Genome sequence of Terrisporobacter mayombei DSM6539.</title>
        <authorList>
            <person name="Boeer T."/>
            <person name="Bengelsdorf F.R."/>
            <person name="Daniel R."/>
            <person name="Poehlein A."/>
        </authorList>
    </citation>
    <scope>NUCLEOTIDE SEQUENCE [LARGE SCALE GENOMIC DNA]</scope>
    <source>
        <strain evidence="6 7">DSM 6539</strain>
    </source>
</reference>
<dbReference type="PROSITE" id="PS00211">
    <property type="entry name" value="ABC_TRANSPORTER_1"/>
    <property type="match status" value="1"/>
</dbReference>
<dbReference type="InterPro" id="IPR027417">
    <property type="entry name" value="P-loop_NTPase"/>
</dbReference>
<dbReference type="InterPro" id="IPR050319">
    <property type="entry name" value="ABC_transp_ATP-bind"/>
</dbReference>
<evidence type="ECO:0000313" key="6">
    <source>
        <dbReference type="EMBL" id="WMT80007.1"/>
    </source>
</evidence>
<evidence type="ECO:0000256" key="4">
    <source>
        <dbReference type="ARBA" id="ARBA00022840"/>
    </source>
</evidence>
<evidence type="ECO:0000259" key="5">
    <source>
        <dbReference type="PROSITE" id="PS50893"/>
    </source>
</evidence>
<accession>A0ABY9Q092</accession>
<dbReference type="Pfam" id="PF00005">
    <property type="entry name" value="ABC_tran"/>
    <property type="match status" value="1"/>
</dbReference>
<name>A0ABY9Q092_9FIRM</name>
<dbReference type="InterPro" id="IPR003439">
    <property type="entry name" value="ABC_transporter-like_ATP-bd"/>
</dbReference>
<evidence type="ECO:0000256" key="2">
    <source>
        <dbReference type="ARBA" id="ARBA00022448"/>
    </source>
</evidence>
<dbReference type="PROSITE" id="PS50893">
    <property type="entry name" value="ABC_TRANSPORTER_2"/>
    <property type="match status" value="1"/>
</dbReference>
<keyword evidence="7" id="KW-1185">Reference proteome</keyword>
<dbReference type="SMART" id="SM00382">
    <property type="entry name" value="AAA"/>
    <property type="match status" value="1"/>
</dbReference>
<dbReference type="InterPro" id="IPR017871">
    <property type="entry name" value="ABC_transporter-like_CS"/>
</dbReference>
<keyword evidence="3" id="KW-0547">Nucleotide-binding</keyword>
<dbReference type="GO" id="GO:0005524">
    <property type="term" value="F:ATP binding"/>
    <property type="evidence" value="ECO:0007669"/>
    <property type="project" value="UniProtKB-KW"/>
</dbReference>
<comment type="similarity">
    <text evidence="1">Belongs to the ABC transporter superfamily.</text>
</comment>
<gene>
    <name evidence="6" type="primary">nikE</name>
    <name evidence="6" type="ORF">TEMA_02810</name>
</gene>
<keyword evidence="2" id="KW-0813">Transport</keyword>
<dbReference type="PANTHER" id="PTHR43776:SF7">
    <property type="entry name" value="D,D-DIPEPTIDE TRANSPORT ATP-BINDING PROTEIN DDPF-RELATED"/>
    <property type="match status" value="1"/>
</dbReference>
<organism evidence="6 7">
    <name type="scientific">Terrisporobacter mayombei</name>
    <dbReference type="NCBI Taxonomy" id="1541"/>
    <lineage>
        <taxon>Bacteria</taxon>
        <taxon>Bacillati</taxon>
        <taxon>Bacillota</taxon>
        <taxon>Clostridia</taxon>
        <taxon>Peptostreptococcales</taxon>
        <taxon>Peptostreptococcaceae</taxon>
        <taxon>Terrisporobacter</taxon>
    </lineage>
</organism>
<dbReference type="Gene3D" id="3.40.50.300">
    <property type="entry name" value="P-loop containing nucleotide triphosphate hydrolases"/>
    <property type="match status" value="1"/>
</dbReference>
<evidence type="ECO:0000256" key="1">
    <source>
        <dbReference type="ARBA" id="ARBA00005417"/>
    </source>
</evidence>
<feature type="domain" description="ABC transporter" evidence="5">
    <location>
        <begin position="3"/>
        <end position="213"/>
    </location>
</feature>
<dbReference type="RefSeq" id="WP_228104274.1">
    <property type="nucleotide sequence ID" value="NZ_CP101637.1"/>
</dbReference>
<dbReference type="SUPFAM" id="SSF52540">
    <property type="entry name" value="P-loop containing nucleoside triphosphate hydrolases"/>
    <property type="match status" value="1"/>
</dbReference>
<evidence type="ECO:0000313" key="7">
    <source>
        <dbReference type="Proteomes" id="UP001235030"/>
    </source>
</evidence>
<dbReference type="Proteomes" id="UP001235030">
    <property type="component" value="Chromosome"/>
</dbReference>
<sequence length="214" mass="24345">MLLKAENINFKYRGDKYILKDINLSVNTNEVVGIVAPSGFGKTTFAKILAGYIKPDKGNVILEGCEKKKNAFNPIQLIFQHPEKSVNPKWKMKKILNEAYEPSDEMIESMGIKKEWLNRWPSELSGGELQRFCVLRALSPETKFLIADEMTTMLDAITQAQIWNVVIDYCKKNSIGLIVISHDKDLVNIVCDRVINLEDNKEVDSVIEVKENII</sequence>
<dbReference type="InterPro" id="IPR003593">
    <property type="entry name" value="AAA+_ATPase"/>
</dbReference>
<keyword evidence="4 6" id="KW-0067">ATP-binding</keyword>
<protein>
    <submittedName>
        <fullName evidence="6">Nickel import system ATP-binding protein NikE</fullName>
    </submittedName>
</protein>
<dbReference type="EMBL" id="CP101637">
    <property type="protein sequence ID" value="WMT80007.1"/>
    <property type="molecule type" value="Genomic_DNA"/>
</dbReference>
<proteinExistence type="inferred from homology"/>